<dbReference type="InterPro" id="IPR012791">
    <property type="entry name" value="3-oxoacid_CoA-transf_B"/>
</dbReference>
<protein>
    <submittedName>
        <fullName evidence="4">3-oxoacid CoA-transferase subunit B</fullName>
    </submittedName>
</protein>
<dbReference type="Proteomes" id="UP000515291">
    <property type="component" value="Chromosome"/>
</dbReference>
<evidence type="ECO:0000313" key="5">
    <source>
        <dbReference type="Proteomes" id="UP000515291"/>
    </source>
</evidence>
<sequence length="225" mass="23683">MTPLSRDALARMVALHLPSEGFVNLGIGAPTHVADFLPTESGVILHSENGILNVGPKPAVGQEDWDLINAGKMPISLRTGGSYFDSSLSFAMMRGGHLDVAVLGAFQVSKDGDLANWSTGDNGSPPGIGGAIDLAVGAKSIWVMMDHTTKEGQPRIVERCVYPLTARNVVTRIFTNLAIIDIVENGLAVRALLEGLSIEALQEVTDSPIHAPGAPQIIKQDGSVV</sequence>
<accession>A0A7G6U879</accession>
<proteinExistence type="inferred from homology"/>
<dbReference type="Pfam" id="PF01144">
    <property type="entry name" value="CoA_trans"/>
    <property type="match status" value="1"/>
</dbReference>
<dbReference type="KEGG" id="trb:HB776_17525"/>
<dbReference type="SUPFAM" id="SSF100950">
    <property type="entry name" value="NagB/RpiA/CoA transferase-like"/>
    <property type="match status" value="1"/>
</dbReference>
<evidence type="ECO:0000256" key="1">
    <source>
        <dbReference type="ARBA" id="ARBA00007047"/>
    </source>
</evidence>
<dbReference type="KEGG" id="trb:HB776_31410"/>
<dbReference type="PANTHER" id="PTHR13707:SF57">
    <property type="entry name" value="SUCCINYL-COA:3-KETOACID COENZYME A TRANSFERASE SUBUNIT B-RELATED"/>
    <property type="match status" value="1"/>
</dbReference>
<dbReference type="AlphaFoldDB" id="A0A7G6U879"/>
<dbReference type="SMART" id="SM00882">
    <property type="entry name" value="CoA_trans"/>
    <property type="match status" value="1"/>
</dbReference>
<evidence type="ECO:0000313" key="4">
    <source>
        <dbReference type="EMBL" id="QND75211.1"/>
    </source>
</evidence>
<dbReference type="EMBL" id="CP050292">
    <property type="protein sequence ID" value="QND75211.1"/>
    <property type="molecule type" value="Genomic_DNA"/>
</dbReference>
<dbReference type="PANTHER" id="PTHR13707">
    <property type="entry name" value="KETOACID-COENZYME A TRANSFERASE"/>
    <property type="match status" value="1"/>
</dbReference>
<evidence type="ECO:0000256" key="2">
    <source>
        <dbReference type="ARBA" id="ARBA00022679"/>
    </source>
</evidence>
<reference evidence="4" key="2">
    <citation type="journal article" date="2020" name="Mol. Plant Microbe Interact.">
        <title>Complete genome sequences of four natural Pseudomonas isolates that catabolize a wide range of aromatic compounds relevant to lignin valorization.</title>
        <authorList>
            <person name="Hatmaker E.A."/>
            <person name="Presle G."/>
            <person name="Cannon O."/>
            <person name="Guss A.M."/>
            <person name="Elkins J.G."/>
        </authorList>
    </citation>
    <scope>NUCLEOTIDE SEQUENCE</scope>
    <source>
        <strain evidence="4">581</strain>
    </source>
</reference>
<keyword evidence="2 4" id="KW-0808">Transferase</keyword>
<dbReference type="InterPro" id="IPR004165">
    <property type="entry name" value="CoA_trans_fam_I"/>
</dbReference>
<dbReference type="GO" id="GO:0008410">
    <property type="term" value="F:CoA-transferase activity"/>
    <property type="evidence" value="ECO:0007669"/>
    <property type="project" value="InterPro"/>
</dbReference>
<dbReference type="EMBL" id="CP050292">
    <property type="protein sequence ID" value="QND72824.1"/>
    <property type="molecule type" value="Genomic_DNA"/>
</dbReference>
<dbReference type="InterPro" id="IPR037171">
    <property type="entry name" value="NagB/RpiA_transferase-like"/>
</dbReference>
<name>A0A7G6U879_9BRAD</name>
<gene>
    <name evidence="3" type="ORF">HB776_17525</name>
    <name evidence="4" type="ORF">HB776_31410</name>
</gene>
<dbReference type="RefSeq" id="WP_184511721.1">
    <property type="nucleotide sequence ID" value="NZ_CP050292.1"/>
</dbReference>
<organism evidence="4 5">
    <name type="scientific">Tardiphaga robiniae</name>
    <dbReference type="NCBI Taxonomy" id="943830"/>
    <lineage>
        <taxon>Bacteria</taxon>
        <taxon>Pseudomonadati</taxon>
        <taxon>Pseudomonadota</taxon>
        <taxon>Alphaproteobacteria</taxon>
        <taxon>Hyphomicrobiales</taxon>
        <taxon>Nitrobacteraceae</taxon>
        <taxon>Tardiphaga</taxon>
    </lineage>
</organism>
<dbReference type="Gene3D" id="3.40.1080.10">
    <property type="entry name" value="Glutaconate Coenzyme A-transferase"/>
    <property type="match status" value="1"/>
</dbReference>
<comment type="similarity">
    <text evidence="1">Belongs to the 3-oxoacid CoA-transferase subunit B family.</text>
</comment>
<reference evidence="5" key="1">
    <citation type="journal article" date="2020" name="Mol. Plant Microbe">
        <title>Rhizobial microsymbionts of the narrowly endemic Oxytropis species growing in Kamchatka are characterized by significant genetic diversity and possess a set of genes that are associated with T3SS and T6SS secretion systems and can affect the development of symbiosis.</title>
        <authorList>
            <person name="Safronova V."/>
            <person name="Guro P."/>
            <person name="Sazanova A."/>
            <person name="Kuznetsova I."/>
            <person name="Belimov A."/>
            <person name="Yakubov V."/>
            <person name="Chirak E."/>
            <person name="Afonin A."/>
            <person name="Gogolev Y."/>
            <person name="Andronov E."/>
            <person name="Tikhonovich I."/>
        </authorList>
    </citation>
    <scope>NUCLEOTIDE SEQUENCE [LARGE SCALE GENOMIC DNA]</scope>
    <source>
        <strain evidence="5">581</strain>
    </source>
</reference>
<dbReference type="NCBIfam" id="TIGR02428">
    <property type="entry name" value="pcaJ_scoB_fam"/>
    <property type="match status" value="1"/>
</dbReference>
<evidence type="ECO:0000313" key="3">
    <source>
        <dbReference type="EMBL" id="QND72824.1"/>
    </source>
</evidence>